<feature type="region of interest" description="Disordered" evidence="7">
    <location>
        <begin position="47"/>
        <end position="67"/>
    </location>
</feature>
<dbReference type="Proteomes" id="UP001642464">
    <property type="component" value="Unassembled WGS sequence"/>
</dbReference>
<organism evidence="11 12">
    <name type="scientific">Durusdinium trenchii</name>
    <dbReference type="NCBI Taxonomy" id="1381693"/>
    <lineage>
        <taxon>Eukaryota</taxon>
        <taxon>Sar</taxon>
        <taxon>Alveolata</taxon>
        <taxon>Dinophyceae</taxon>
        <taxon>Suessiales</taxon>
        <taxon>Symbiodiniaceae</taxon>
        <taxon>Durusdinium</taxon>
    </lineage>
</organism>
<dbReference type="SUPFAM" id="SSF144232">
    <property type="entry name" value="HIT/MYND zinc finger-like"/>
    <property type="match status" value="1"/>
</dbReference>
<dbReference type="PANTHER" id="PTHR21357">
    <property type="entry name" value="FAM172 FAMILY PROTEIN HOMOLOG CG10038"/>
    <property type="match status" value="1"/>
</dbReference>
<dbReference type="Pfam" id="PF13621">
    <property type="entry name" value="Cupin_8"/>
    <property type="match status" value="1"/>
</dbReference>
<keyword evidence="3" id="KW-0862">Zinc</keyword>
<dbReference type="PANTHER" id="PTHR21357:SF4">
    <property type="entry name" value="FAM172 FAMILY PROTEIN HOMOLOG CG10038"/>
    <property type="match status" value="1"/>
</dbReference>
<keyword evidence="12" id="KW-1185">Reference proteome</keyword>
<sequence>MLSEARYFEEVAQYTRECEEHVNFTVGGAQSALTLGTLGMVDEPSSFPSPYAIADPSKPLTSGEGAGGGDTHVIDDFLLRLPKRVANRALHGAIDARRPSAGADRLAEQVEDLKSKAAKRNEPALAVMYRENRKMKDMLEAKDEKIKKLLDDFDRIRKDPNVMHPTISRLRKLGLNTPALSELNDRWAGYVFGRASMAMEVGNFSYRNVFATHCSNGVLTEDSFKSVIRQFEPDIKSDQLTRLWFFADEDGSGRIDLFEFMRMIGCNSNGEIGDEYYEVLAMHLYRKFHARGGVRRVYDVEFTKRETTQVFHRINTSGSGFMSVHECWRQHWKRSGDSVMLKFSLMAGAKCTVSEAWVKETFQAVHGVCFAEVARWAPEFRDVVLRFLTQLRPDRLWKFLLSACAEDAGPSRPLNSEKDRLPSDAVFSAIFGQTLTSSPNETTDLSSSGSGSSGGPMCPKSCFSSQVIEQLVQQLVRLAGDTSPDLCFDALNPFITADHFNHLLSSRLGLHFDPVKAKQIFKLIDSDRDGKITRLERGFLCSGCRKVRFCSPSCQQKTWKEHRKDCKGDAGEKELKELKSPPSSEQWVVIFNTDSLPGHDAGTVTSGPEAAKDVCMKKGFGGMVAWQNTFFLRKEPVPELVAAAVHAQGTHLWLPIPPLLDISRTRVGNAPPAVLPEVVVSGAKSVPKRSNLSVSEMDEHFHKSRPVVLKDAQKGWPAQQKWTFEWMGSTYGNEVMPCSDLAPFFRHCDRGQIRTVSAPLRQFTQYVLGEPSIFHALQEDEDLGGPAKQEEGRVFYANGWAPFLDHPELLRDVSDRLYCVSDSIPTEGPAKVFNCSLTKIFMGPAGTVSRLHHDTYATHVWLSQIRGRKQFICYPPEETPYLHSMPVDEVDGRTSLFDPEAPDFVQFPEARKAQPYSVVVEEGETVILPARWWHWAKSLTPSITLMRNFVNQNNLQDESISLASAVLRGDTRDGSAPHGLHLHGLHDGNADAEHDNEKLQASRRRPGPSGKKSDWVLRQRGDDQKGFEFKDQGNYNEVANAVVSFVQQQLVSLCELLPFPLPPTAGEANSVIYATQNFQEHPGPLLLLVCGSAPGGAAGVWGRSLCINATLHEGAMFDYIFRAEALGWAVVVANPNINEIHGIPITGSESPHQHLATLWKSYMESAQASNVLVVAHSYGAPLIVHLLKVFASARARISALAFTDAWPPGGFLEEKIPEEKEAPTPAESALRKVLLDFAKKTPEAFAPAEPEVVSTLQQVGRNFRASPLPAGTFLGVGEVVEVSAGHQSHPSTTHAATEPLFLFLQQGAQGDAPKANEELRAARAA</sequence>
<feature type="compositionally biased region" description="Basic and acidic residues" evidence="7">
    <location>
        <begin position="984"/>
        <end position="1000"/>
    </location>
</feature>
<dbReference type="CDD" id="cd00051">
    <property type="entry name" value="EFh"/>
    <property type="match status" value="1"/>
</dbReference>
<dbReference type="SUPFAM" id="SSF53474">
    <property type="entry name" value="alpha/beta-Hydrolases"/>
    <property type="match status" value="1"/>
</dbReference>
<dbReference type="SUPFAM" id="SSF51197">
    <property type="entry name" value="Clavaminate synthase-like"/>
    <property type="match status" value="1"/>
</dbReference>
<keyword evidence="1" id="KW-0479">Metal-binding</keyword>
<dbReference type="Pfam" id="PF13833">
    <property type="entry name" value="EF-hand_8"/>
    <property type="match status" value="1"/>
</dbReference>
<dbReference type="PROSITE" id="PS00018">
    <property type="entry name" value="EF_HAND_1"/>
    <property type="match status" value="1"/>
</dbReference>
<evidence type="ECO:0000256" key="7">
    <source>
        <dbReference type="SAM" id="MobiDB-lite"/>
    </source>
</evidence>
<comment type="caution">
    <text evidence="11">The sequence shown here is derived from an EMBL/GenBank/DDBJ whole genome shotgun (WGS) entry which is preliminary data.</text>
</comment>
<reference evidence="11 12" key="1">
    <citation type="submission" date="2024-02" db="EMBL/GenBank/DDBJ databases">
        <authorList>
            <person name="Chen Y."/>
            <person name="Shah S."/>
            <person name="Dougan E. K."/>
            <person name="Thang M."/>
            <person name="Chan C."/>
        </authorList>
    </citation>
    <scope>NUCLEOTIDE SEQUENCE [LARGE SCALE GENOMIC DNA]</scope>
</reference>
<dbReference type="Gene3D" id="2.60.120.650">
    <property type="entry name" value="Cupin"/>
    <property type="match status" value="1"/>
</dbReference>
<dbReference type="InterPro" id="IPR002893">
    <property type="entry name" value="Znf_MYND"/>
</dbReference>
<gene>
    <name evidence="11" type="ORF">SCF082_LOCUS17236</name>
</gene>
<dbReference type="SMART" id="SM00054">
    <property type="entry name" value="EFh"/>
    <property type="match status" value="2"/>
</dbReference>
<dbReference type="InterPro" id="IPR003347">
    <property type="entry name" value="JmjC_dom"/>
</dbReference>
<dbReference type="Pfam" id="PF01753">
    <property type="entry name" value="zf-MYND"/>
    <property type="match status" value="1"/>
</dbReference>
<accession>A0ABP0KGQ8</accession>
<dbReference type="PROSITE" id="PS50865">
    <property type="entry name" value="ZF_MYND_2"/>
    <property type="match status" value="1"/>
</dbReference>
<dbReference type="Pfam" id="PF22749">
    <property type="entry name" value="Arb2"/>
    <property type="match status" value="1"/>
</dbReference>
<dbReference type="InterPro" id="IPR018247">
    <property type="entry name" value="EF_Hand_1_Ca_BS"/>
</dbReference>
<keyword evidence="6" id="KW-0175">Coiled coil</keyword>
<feature type="domain" description="EF-hand" evidence="8">
    <location>
        <begin position="235"/>
        <end position="270"/>
    </location>
</feature>
<evidence type="ECO:0000313" key="12">
    <source>
        <dbReference type="Proteomes" id="UP001642464"/>
    </source>
</evidence>
<evidence type="ECO:0000259" key="10">
    <source>
        <dbReference type="PROSITE" id="PS51184"/>
    </source>
</evidence>
<feature type="region of interest" description="Disordered" evidence="7">
    <location>
        <begin position="973"/>
        <end position="1017"/>
    </location>
</feature>
<dbReference type="InterPro" id="IPR002048">
    <property type="entry name" value="EF_hand_dom"/>
</dbReference>
<dbReference type="InterPro" id="IPR048263">
    <property type="entry name" value="Arb2"/>
</dbReference>
<evidence type="ECO:0000256" key="6">
    <source>
        <dbReference type="SAM" id="Coils"/>
    </source>
</evidence>
<protein>
    <submittedName>
        <fullName evidence="11">FAM172 family protein homolog Y75B8A.31</fullName>
    </submittedName>
</protein>
<evidence type="ECO:0000256" key="5">
    <source>
        <dbReference type="PROSITE-ProRule" id="PRU00134"/>
    </source>
</evidence>
<feature type="domain" description="JmjC" evidence="10">
    <location>
        <begin position="795"/>
        <end position="966"/>
    </location>
</feature>
<name>A0ABP0KGQ8_9DINO</name>
<dbReference type="PROSITE" id="PS50222">
    <property type="entry name" value="EF_HAND_2"/>
    <property type="match status" value="1"/>
</dbReference>
<dbReference type="InterPro" id="IPR041667">
    <property type="entry name" value="Cupin_8"/>
</dbReference>
<dbReference type="Pfam" id="PF13202">
    <property type="entry name" value="EF-hand_5"/>
    <property type="match status" value="1"/>
</dbReference>
<proteinExistence type="predicted"/>
<evidence type="ECO:0000256" key="3">
    <source>
        <dbReference type="ARBA" id="ARBA00022833"/>
    </source>
</evidence>
<dbReference type="InterPro" id="IPR029058">
    <property type="entry name" value="AB_hydrolase_fold"/>
</dbReference>
<dbReference type="Gene3D" id="6.10.140.2220">
    <property type="match status" value="1"/>
</dbReference>
<keyword evidence="4" id="KW-0106">Calcium</keyword>
<dbReference type="PROSITE" id="PS51184">
    <property type="entry name" value="JMJC"/>
    <property type="match status" value="1"/>
</dbReference>
<evidence type="ECO:0000259" key="8">
    <source>
        <dbReference type="PROSITE" id="PS50222"/>
    </source>
</evidence>
<feature type="coiled-coil region" evidence="6">
    <location>
        <begin position="132"/>
        <end position="159"/>
    </location>
</feature>
<feature type="domain" description="MYND-type" evidence="9">
    <location>
        <begin position="541"/>
        <end position="566"/>
    </location>
</feature>
<dbReference type="InterPro" id="IPR053858">
    <property type="entry name" value="Arb2_dom"/>
</dbReference>
<dbReference type="Gene3D" id="1.10.238.10">
    <property type="entry name" value="EF-hand"/>
    <property type="match status" value="1"/>
</dbReference>
<evidence type="ECO:0000256" key="1">
    <source>
        <dbReference type="ARBA" id="ARBA00022723"/>
    </source>
</evidence>
<dbReference type="InterPro" id="IPR011992">
    <property type="entry name" value="EF-hand-dom_pair"/>
</dbReference>
<evidence type="ECO:0000313" key="11">
    <source>
        <dbReference type="EMBL" id="CAK9025821.1"/>
    </source>
</evidence>
<dbReference type="SUPFAM" id="SSF47473">
    <property type="entry name" value="EF-hand"/>
    <property type="match status" value="2"/>
</dbReference>
<feature type="region of interest" description="Disordered" evidence="7">
    <location>
        <begin position="437"/>
        <end position="457"/>
    </location>
</feature>
<dbReference type="SMART" id="SM00558">
    <property type="entry name" value="JmjC"/>
    <property type="match status" value="1"/>
</dbReference>
<evidence type="ECO:0000256" key="2">
    <source>
        <dbReference type="ARBA" id="ARBA00022771"/>
    </source>
</evidence>
<evidence type="ECO:0000256" key="4">
    <source>
        <dbReference type="ARBA" id="ARBA00022837"/>
    </source>
</evidence>
<dbReference type="EMBL" id="CAXAMM010011336">
    <property type="protein sequence ID" value="CAK9025821.1"/>
    <property type="molecule type" value="Genomic_DNA"/>
</dbReference>
<evidence type="ECO:0000259" key="9">
    <source>
        <dbReference type="PROSITE" id="PS50865"/>
    </source>
</evidence>
<keyword evidence="2 5" id="KW-0863">Zinc-finger</keyword>